<evidence type="ECO:0000313" key="7">
    <source>
        <dbReference type="EMBL" id="KAK9501458.1"/>
    </source>
</evidence>
<dbReference type="EMBL" id="JAPXFL010000009">
    <property type="protein sequence ID" value="KAK9501457.1"/>
    <property type="molecule type" value="Genomic_DNA"/>
</dbReference>
<dbReference type="InterPro" id="IPR013882">
    <property type="entry name" value="Ctp1_C"/>
</dbReference>
<keyword evidence="2" id="KW-0227">DNA damage</keyword>
<dbReference type="AlphaFoldDB" id="A0AAW1CUP9"/>
<protein>
    <recommendedName>
        <fullName evidence="6">DNA endonuclease activator Ctp1 C-terminal domain-containing protein</fullName>
    </recommendedName>
</protein>
<comment type="subcellular location">
    <subcellularLocation>
        <location evidence="1">Nucleus</location>
    </subcellularLocation>
</comment>
<feature type="coiled-coil region" evidence="4">
    <location>
        <begin position="61"/>
        <end position="110"/>
    </location>
</feature>
<evidence type="ECO:0000313" key="8">
    <source>
        <dbReference type="Proteomes" id="UP001461498"/>
    </source>
</evidence>
<feature type="domain" description="DNA endonuclease activator Ctp1 C-terminal" evidence="6">
    <location>
        <begin position="531"/>
        <end position="568"/>
    </location>
</feature>
<accession>A0AAW1CUP9</accession>
<dbReference type="PANTHER" id="PTHR15107">
    <property type="entry name" value="RETINOBLASTOMA BINDING PROTEIN 8"/>
    <property type="match status" value="1"/>
</dbReference>
<dbReference type="Proteomes" id="UP001461498">
    <property type="component" value="Unassembled WGS sequence"/>
</dbReference>
<sequence length="586" mass="66580">MAYSKWEPDLLLKTWNSIYDHKYYKIHNEDKDIQGLFLLLEGVYDKVHQFATRFSNTSASYKEVLIELEEKKCENEALKKEISKLNCDKCKVLEKKLAETTKKANEAHNRMSSIAKILCMGSFEGDNDKRNTALGLVSQMLLTESSPKRKRRCTQIKNSPSKENFMSASSMDTETEGKADGAVGGIVIAETMAHSPLKHITNNTTLLDRTPSPKKTDSTSRLSSSVNIPIEKSRIVTSVKKNLSLDCVKPKESEYDVINGSPNVNKKKTLSFNINLDKIGVRKLTDETTICGNNNDSMLDETLLEYVKDGRSELEKIWFNDEPKIAEVRKDNVSTPTCKQVAETTTYLNQIIEETPIRDDNVTKKLDKKKRADFWLLKEKKELCEKSKTLDGKKLRQMKLELGVKPKEVDISKLSGFNGGAHRCPEETEDKDEDIIPGSPNSQIFGEMLVEDEINIVHTVEFRPIASSTQRSISADDANANSKRSESKKSKEFVYKRDGLKKASKAERKQLPGWDCDECRQYYSAMALSPSKIKERMNACSRHRDKFKPRLNDTPPGFWNPIFPDTQECKDKGMYVSIYRPSSSDK</sequence>
<evidence type="ECO:0000256" key="1">
    <source>
        <dbReference type="ARBA" id="ARBA00004123"/>
    </source>
</evidence>
<reference evidence="7 8" key="1">
    <citation type="submission" date="2022-12" db="EMBL/GenBank/DDBJ databases">
        <title>Chromosome-level genome assembly of true bugs.</title>
        <authorList>
            <person name="Ma L."/>
            <person name="Li H."/>
        </authorList>
    </citation>
    <scope>NUCLEOTIDE SEQUENCE [LARGE SCALE GENOMIC DNA]</scope>
    <source>
        <strain evidence="7">Lab_2022b</strain>
    </source>
</reference>
<dbReference type="GO" id="GO:0003684">
    <property type="term" value="F:damaged DNA binding"/>
    <property type="evidence" value="ECO:0007669"/>
    <property type="project" value="TreeGrafter"/>
</dbReference>
<comment type="caution">
    <text evidence="7">The sequence shown here is derived from an EMBL/GenBank/DDBJ whole genome shotgun (WGS) entry which is preliminary data.</text>
</comment>
<feature type="region of interest" description="Disordered" evidence="5">
    <location>
        <begin position="147"/>
        <end position="170"/>
    </location>
</feature>
<dbReference type="GO" id="GO:0010792">
    <property type="term" value="P:DNA double-strand break processing involved in repair via single-strand annealing"/>
    <property type="evidence" value="ECO:0007669"/>
    <property type="project" value="TreeGrafter"/>
</dbReference>
<feature type="region of interest" description="Disordered" evidence="5">
    <location>
        <begin position="469"/>
        <end position="491"/>
    </location>
</feature>
<dbReference type="PANTHER" id="PTHR15107:SF0">
    <property type="entry name" value="DNA ENDONUCLEASE ACTIVATOR CTP1 C-TERMINAL DOMAIN-CONTAINING PROTEIN"/>
    <property type="match status" value="1"/>
</dbReference>
<keyword evidence="4" id="KW-0175">Coiled coil</keyword>
<evidence type="ECO:0000259" key="6">
    <source>
        <dbReference type="Pfam" id="PF08573"/>
    </source>
</evidence>
<organism evidence="7 8">
    <name type="scientific">Rhynocoris fuscipes</name>
    <dbReference type="NCBI Taxonomy" id="488301"/>
    <lineage>
        <taxon>Eukaryota</taxon>
        <taxon>Metazoa</taxon>
        <taxon>Ecdysozoa</taxon>
        <taxon>Arthropoda</taxon>
        <taxon>Hexapoda</taxon>
        <taxon>Insecta</taxon>
        <taxon>Pterygota</taxon>
        <taxon>Neoptera</taxon>
        <taxon>Paraneoptera</taxon>
        <taxon>Hemiptera</taxon>
        <taxon>Heteroptera</taxon>
        <taxon>Panheteroptera</taxon>
        <taxon>Cimicomorpha</taxon>
        <taxon>Reduviidae</taxon>
        <taxon>Harpactorinae</taxon>
        <taxon>Harpactorini</taxon>
        <taxon>Rhynocoris</taxon>
    </lineage>
</organism>
<dbReference type="InterPro" id="IPR033316">
    <property type="entry name" value="RBBP8-like"/>
</dbReference>
<dbReference type="Pfam" id="PF08573">
    <property type="entry name" value="SAE2"/>
    <property type="match status" value="1"/>
</dbReference>
<evidence type="ECO:0000256" key="3">
    <source>
        <dbReference type="ARBA" id="ARBA00023242"/>
    </source>
</evidence>
<keyword evidence="8" id="KW-1185">Reference proteome</keyword>
<evidence type="ECO:0000256" key="2">
    <source>
        <dbReference type="ARBA" id="ARBA00022763"/>
    </source>
</evidence>
<feature type="compositionally biased region" description="Polar residues" evidence="5">
    <location>
        <begin position="155"/>
        <end position="170"/>
    </location>
</feature>
<evidence type="ECO:0000256" key="5">
    <source>
        <dbReference type="SAM" id="MobiDB-lite"/>
    </source>
</evidence>
<name>A0AAW1CUP9_9HEMI</name>
<feature type="region of interest" description="Disordered" evidence="5">
    <location>
        <begin position="203"/>
        <end position="224"/>
    </location>
</feature>
<proteinExistence type="predicted"/>
<feature type="region of interest" description="Disordered" evidence="5">
    <location>
        <begin position="420"/>
        <end position="439"/>
    </location>
</feature>
<evidence type="ECO:0000256" key="4">
    <source>
        <dbReference type="SAM" id="Coils"/>
    </source>
</evidence>
<gene>
    <name evidence="7" type="ORF">O3M35_012174</name>
</gene>
<dbReference type="GO" id="GO:0005634">
    <property type="term" value="C:nucleus"/>
    <property type="evidence" value="ECO:0007669"/>
    <property type="project" value="UniProtKB-SubCell"/>
</dbReference>
<keyword evidence="3" id="KW-0539">Nucleus</keyword>
<dbReference type="EMBL" id="JAPXFL010000009">
    <property type="protein sequence ID" value="KAK9501458.1"/>
    <property type="molecule type" value="Genomic_DNA"/>
</dbReference>